<comment type="caution">
    <text evidence="1">The sequence shown here is derived from an EMBL/GenBank/DDBJ whole genome shotgun (WGS) entry which is preliminary data.</text>
</comment>
<evidence type="ECO:0000313" key="1">
    <source>
        <dbReference type="EMBL" id="KAI0093902.1"/>
    </source>
</evidence>
<keyword evidence="2" id="KW-1185">Reference proteome</keyword>
<organism evidence="1 2">
    <name type="scientific">Irpex rosettiformis</name>
    <dbReference type="NCBI Taxonomy" id="378272"/>
    <lineage>
        <taxon>Eukaryota</taxon>
        <taxon>Fungi</taxon>
        <taxon>Dikarya</taxon>
        <taxon>Basidiomycota</taxon>
        <taxon>Agaricomycotina</taxon>
        <taxon>Agaricomycetes</taxon>
        <taxon>Polyporales</taxon>
        <taxon>Irpicaceae</taxon>
        <taxon>Irpex</taxon>
    </lineage>
</organism>
<name>A0ACB8UHR5_9APHY</name>
<dbReference type="EMBL" id="MU274901">
    <property type="protein sequence ID" value="KAI0093902.1"/>
    <property type="molecule type" value="Genomic_DNA"/>
</dbReference>
<dbReference type="Proteomes" id="UP001055072">
    <property type="component" value="Unassembled WGS sequence"/>
</dbReference>
<gene>
    <name evidence="1" type="ORF">BDY19DRAFT_919504</name>
</gene>
<accession>A0ACB8UHR5</accession>
<evidence type="ECO:0000313" key="2">
    <source>
        <dbReference type="Proteomes" id="UP001055072"/>
    </source>
</evidence>
<reference evidence="1" key="1">
    <citation type="journal article" date="2021" name="Environ. Microbiol.">
        <title>Gene family expansions and transcriptome signatures uncover fungal adaptations to wood decay.</title>
        <authorList>
            <person name="Hage H."/>
            <person name="Miyauchi S."/>
            <person name="Viragh M."/>
            <person name="Drula E."/>
            <person name="Min B."/>
            <person name="Chaduli D."/>
            <person name="Navarro D."/>
            <person name="Favel A."/>
            <person name="Norest M."/>
            <person name="Lesage-Meessen L."/>
            <person name="Balint B."/>
            <person name="Merenyi Z."/>
            <person name="de Eugenio L."/>
            <person name="Morin E."/>
            <person name="Martinez A.T."/>
            <person name="Baldrian P."/>
            <person name="Stursova M."/>
            <person name="Martinez M.J."/>
            <person name="Novotny C."/>
            <person name="Magnuson J.K."/>
            <person name="Spatafora J.W."/>
            <person name="Maurice S."/>
            <person name="Pangilinan J."/>
            <person name="Andreopoulos W."/>
            <person name="LaButti K."/>
            <person name="Hundley H."/>
            <person name="Na H."/>
            <person name="Kuo A."/>
            <person name="Barry K."/>
            <person name="Lipzen A."/>
            <person name="Henrissat B."/>
            <person name="Riley R."/>
            <person name="Ahrendt S."/>
            <person name="Nagy L.G."/>
            <person name="Grigoriev I.V."/>
            <person name="Martin F."/>
            <person name="Rosso M.N."/>
        </authorList>
    </citation>
    <scope>NUCLEOTIDE SEQUENCE</scope>
    <source>
        <strain evidence="1">CBS 384.51</strain>
    </source>
</reference>
<protein>
    <submittedName>
        <fullName evidence="1">Uncharacterized protein</fullName>
    </submittedName>
</protein>
<sequence length="278" mass="30158">MSGPPTPPPSSALELEDAARTTAAIEATLPTTVPPGPDAQEELTEQPADPAQPVVIPPPSVSPINPYKQAFTAIIDLASHDRFEELAQNAESADLNVIGDNRPERLLVTVPLVLSYLILDDIPPAIHALSRLPNSLTACIPLPRVLLSLVVAVSGRKYQNVYTLATKVHEALDVTETPEGLKPIVTLLLDKFLDRYRRKTFELLSRAYTSVPLSLVQSYLTLSPEQILEVAAQYKWGYDSSTQTLSPTPLPRNKGVANIGFGHSTLVTFNAIADLKLE</sequence>
<proteinExistence type="predicted"/>